<keyword evidence="2" id="KW-0349">Heme</keyword>
<evidence type="ECO:0000256" key="1">
    <source>
        <dbReference type="ARBA" id="ARBA00010617"/>
    </source>
</evidence>
<dbReference type="RefSeq" id="WP_185062915.1">
    <property type="nucleotide sequence ID" value="NZ_BAABJP010000004.1"/>
</dbReference>
<comment type="caution">
    <text evidence="3">The sequence shown here is derived from an EMBL/GenBank/DDBJ whole genome shotgun (WGS) entry which is preliminary data.</text>
</comment>
<comment type="similarity">
    <text evidence="1 2">Belongs to the cytochrome P450 family.</text>
</comment>
<protein>
    <submittedName>
        <fullName evidence="3">Cytochrome P450</fullName>
    </submittedName>
</protein>
<keyword evidence="2" id="KW-0503">Monooxygenase</keyword>
<organism evidence="3 4">
    <name type="scientific">Pseudonocardia eucalypti</name>
    <dbReference type="NCBI Taxonomy" id="648755"/>
    <lineage>
        <taxon>Bacteria</taxon>
        <taxon>Bacillati</taxon>
        <taxon>Actinomycetota</taxon>
        <taxon>Actinomycetes</taxon>
        <taxon>Pseudonocardiales</taxon>
        <taxon>Pseudonocardiaceae</taxon>
        <taxon>Pseudonocardia</taxon>
    </lineage>
</organism>
<evidence type="ECO:0000313" key="4">
    <source>
        <dbReference type="Proteomes" id="UP001428817"/>
    </source>
</evidence>
<proteinExistence type="inferred from homology"/>
<dbReference type="Proteomes" id="UP001428817">
    <property type="component" value="Unassembled WGS sequence"/>
</dbReference>
<dbReference type="Gene3D" id="1.10.630.10">
    <property type="entry name" value="Cytochrome P450"/>
    <property type="match status" value="1"/>
</dbReference>
<evidence type="ECO:0000313" key="3">
    <source>
        <dbReference type="EMBL" id="GAA5149603.1"/>
    </source>
</evidence>
<accession>A0ABP9PRT6</accession>
<dbReference type="PANTHER" id="PTHR46696">
    <property type="entry name" value="P450, PUTATIVE (EUROFUNG)-RELATED"/>
    <property type="match status" value="1"/>
</dbReference>
<dbReference type="PROSITE" id="PS00086">
    <property type="entry name" value="CYTOCHROME_P450"/>
    <property type="match status" value="1"/>
</dbReference>
<sequence>MIDDDVLRSFDHYSPEDNERMYEVTAYAREHCPVTFTSSEPGYWIVTRYADARRVLLDPVTFTNGEGVTVFPRDPSLPPDIPVGLDPPAHKEYRQLLSRFFTRDAVRASVPRLHEIAAERLAGLLDAGAMEFVREFAAPYSFAAFAEVYLRVEDLGLLGDFIGAADRVVVENTEESYLGLMKLVGELLDRRRAAGVRDDSVISALENGRVGGEPIPPHMVTSCVCSLIAAGFETNVTQLATILVLTRRYPELIDTFAQRDWARRRLDELLRLQSPVAGLARTVAADTTIGTTKLRKGDKVIVHVASADRDEAHFGCADQLDFERPSRTTHLAFGAGIHRCLGAIFAEAVIGAGLHEFAAQARRIRVRGEISYSGGIVRRPREVHVTYERRP</sequence>
<evidence type="ECO:0000256" key="2">
    <source>
        <dbReference type="RuleBase" id="RU000461"/>
    </source>
</evidence>
<reference evidence="4" key="1">
    <citation type="journal article" date="2019" name="Int. J. Syst. Evol. Microbiol.">
        <title>The Global Catalogue of Microorganisms (GCM) 10K type strain sequencing project: providing services to taxonomists for standard genome sequencing and annotation.</title>
        <authorList>
            <consortium name="The Broad Institute Genomics Platform"/>
            <consortium name="The Broad Institute Genome Sequencing Center for Infectious Disease"/>
            <person name="Wu L."/>
            <person name="Ma J."/>
        </authorList>
    </citation>
    <scope>NUCLEOTIDE SEQUENCE [LARGE SCALE GENOMIC DNA]</scope>
    <source>
        <strain evidence="4">JCM 18303</strain>
    </source>
</reference>
<gene>
    <name evidence="3" type="ORF">GCM10023321_13750</name>
</gene>
<name>A0ABP9PRT6_9PSEU</name>
<dbReference type="Pfam" id="PF00067">
    <property type="entry name" value="p450"/>
    <property type="match status" value="1"/>
</dbReference>
<dbReference type="InterPro" id="IPR017972">
    <property type="entry name" value="Cyt_P450_CS"/>
</dbReference>
<keyword evidence="2" id="KW-0479">Metal-binding</keyword>
<keyword evidence="2" id="KW-0560">Oxidoreductase</keyword>
<dbReference type="SUPFAM" id="SSF48264">
    <property type="entry name" value="Cytochrome P450"/>
    <property type="match status" value="1"/>
</dbReference>
<dbReference type="PANTHER" id="PTHR46696:SF6">
    <property type="entry name" value="P450, PUTATIVE (EUROFUNG)-RELATED"/>
    <property type="match status" value="1"/>
</dbReference>
<dbReference type="InterPro" id="IPR036396">
    <property type="entry name" value="Cyt_P450_sf"/>
</dbReference>
<keyword evidence="2" id="KW-0408">Iron</keyword>
<dbReference type="InterPro" id="IPR001128">
    <property type="entry name" value="Cyt_P450"/>
</dbReference>
<keyword evidence="4" id="KW-1185">Reference proteome</keyword>
<dbReference type="EMBL" id="BAABJP010000004">
    <property type="protein sequence ID" value="GAA5149603.1"/>
    <property type="molecule type" value="Genomic_DNA"/>
</dbReference>